<name>A0A0U0ZTX4_9MYCO</name>
<accession>A0A0U0ZTX4</accession>
<evidence type="ECO:0000313" key="1">
    <source>
        <dbReference type="EMBL" id="CPV66396.1"/>
    </source>
</evidence>
<organism evidence="1 2">
    <name type="scientific">Mycobacteroides abscessus</name>
    <dbReference type="NCBI Taxonomy" id="36809"/>
    <lineage>
        <taxon>Bacteria</taxon>
        <taxon>Bacillati</taxon>
        <taxon>Actinomycetota</taxon>
        <taxon>Actinomycetes</taxon>
        <taxon>Mycobacteriales</taxon>
        <taxon>Mycobacteriaceae</taxon>
        <taxon>Mycobacteroides</taxon>
    </lineage>
</organism>
<dbReference type="AlphaFoldDB" id="A0A0U0ZTX4"/>
<protein>
    <submittedName>
        <fullName evidence="1">Uncharacterized protein</fullName>
    </submittedName>
</protein>
<evidence type="ECO:0000313" key="2">
    <source>
        <dbReference type="Proteomes" id="UP000045782"/>
    </source>
</evidence>
<proteinExistence type="predicted"/>
<sequence>MAPESKIRKLAANHGFVEHEARGVIGFHREHSDGRRQGLGVFWWSNDKHAAEAGIPRYYLVLDVSPGVPDAGGRFRLPMVAWPAAPADQTIRPWADVVAEFEEVFLPLLDSPVAQAPELTRALGNRYSLWAEGDLSNDQAWTPRTPTESDGRS</sequence>
<gene>
    <name evidence="1" type="ORF">ERS075579_03992</name>
</gene>
<dbReference type="EMBL" id="CSWP01000009">
    <property type="protein sequence ID" value="CPV66396.1"/>
    <property type="molecule type" value="Genomic_DNA"/>
</dbReference>
<reference evidence="1 2" key="1">
    <citation type="submission" date="2015-03" db="EMBL/GenBank/DDBJ databases">
        <authorList>
            <person name="Murphy D."/>
        </authorList>
    </citation>
    <scope>NUCLEOTIDE SEQUENCE [LARGE SCALE GENOMIC DNA]</scope>
    <source>
        <strain evidence="1 2">PAP088</strain>
    </source>
</reference>
<dbReference type="Proteomes" id="UP000045782">
    <property type="component" value="Unassembled WGS sequence"/>
</dbReference>